<evidence type="ECO:0008006" key="5">
    <source>
        <dbReference type="Google" id="ProtNLM"/>
    </source>
</evidence>
<keyword evidence="2" id="KW-0812">Transmembrane</keyword>
<dbReference type="Proteomes" id="UP000627369">
    <property type="component" value="Unassembled WGS sequence"/>
</dbReference>
<comment type="caution">
    <text evidence="3">The sequence shown here is derived from an EMBL/GenBank/DDBJ whole genome shotgun (WGS) entry which is preliminary data.</text>
</comment>
<feature type="transmembrane region" description="Helical" evidence="2">
    <location>
        <begin position="28"/>
        <end position="48"/>
    </location>
</feature>
<feature type="region of interest" description="Disordered" evidence="1">
    <location>
        <begin position="100"/>
        <end position="139"/>
    </location>
</feature>
<dbReference type="EMBL" id="BNAS01000002">
    <property type="protein sequence ID" value="GHH70082.1"/>
    <property type="molecule type" value="Genomic_DNA"/>
</dbReference>
<accession>A0A919FPM0</accession>
<keyword evidence="2" id="KW-1133">Transmembrane helix</keyword>
<dbReference type="AlphaFoldDB" id="A0A919FPM0"/>
<keyword evidence="2" id="KW-0472">Membrane</keyword>
<protein>
    <recommendedName>
        <fullName evidence="5">SHOCT domain-containing protein</fullName>
    </recommendedName>
</protein>
<reference evidence="3" key="1">
    <citation type="journal article" date="2014" name="Int. J. Syst. Evol. Microbiol.">
        <title>Complete genome sequence of Corynebacterium casei LMG S-19264T (=DSM 44701T), isolated from a smear-ripened cheese.</title>
        <authorList>
            <consortium name="US DOE Joint Genome Institute (JGI-PGF)"/>
            <person name="Walter F."/>
            <person name="Albersmeier A."/>
            <person name="Kalinowski J."/>
            <person name="Ruckert C."/>
        </authorList>
    </citation>
    <scope>NUCLEOTIDE SEQUENCE</scope>
    <source>
        <strain evidence="3">CGMCC 4.7398</strain>
    </source>
</reference>
<proteinExistence type="predicted"/>
<evidence type="ECO:0000313" key="4">
    <source>
        <dbReference type="Proteomes" id="UP000627369"/>
    </source>
</evidence>
<evidence type="ECO:0000256" key="2">
    <source>
        <dbReference type="SAM" id="Phobius"/>
    </source>
</evidence>
<keyword evidence="4" id="KW-1185">Reference proteome</keyword>
<reference evidence="3" key="2">
    <citation type="submission" date="2020-09" db="EMBL/GenBank/DDBJ databases">
        <authorList>
            <person name="Sun Q."/>
            <person name="Zhou Y."/>
        </authorList>
    </citation>
    <scope>NUCLEOTIDE SEQUENCE</scope>
    <source>
        <strain evidence="3">CGMCC 4.7398</strain>
    </source>
</reference>
<gene>
    <name evidence="3" type="ORF">GCM10017772_16130</name>
</gene>
<organism evidence="3 4">
    <name type="scientific">Promicromonospora soli</name>
    <dbReference type="NCBI Taxonomy" id="2035533"/>
    <lineage>
        <taxon>Bacteria</taxon>
        <taxon>Bacillati</taxon>
        <taxon>Actinomycetota</taxon>
        <taxon>Actinomycetes</taxon>
        <taxon>Micrococcales</taxon>
        <taxon>Promicromonosporaceae</taxon>
        <taxon>Promicromonospora</taxon>
    </lineage>
</organism>
<evidence type="ECO:0000256" key="1">
    <source>
        <dbReference type="SAM" id="MobiDB-lite"/>
    </source>
</evidence>
<sequence length="139" mass="14668">MLEVDMLTATTEVLANGPHYGWGGPGPFFFIFPLLWFLLFATVIFLIARRARRGPRGGWGGPWAAHASAGADPVTLLGNRFARGEIDEAEYRSRLAVLRSAGPAPSAGPSPHPSAGPTATDAPPAAPTPQDQPPADDNR</sequence>
<evidence type="ECO:0000313" key="3">
    <source>
        <dbReference type="EMBL" id="GHH70082.1"/>
    </source>
</evidence>
<name>A0A919FPM0_9MICO</name>